<dbReference type="GO" id="GO:0005509">
    <property type="term" value="F:calcium ion binding"/>
    <property type="evidence" value="ECO:0007669"/>
    <property type="project" value="InterPro"/>
</dbReference>
<dbReference type="AlphaFoldDB" id="A0A1G2ARK9"/>
<evidence type="ECO:0000256" key="1">
    <source>
        <dbReference type="ARBA" id="ARBA00004613"/>
    </source>
</evidence>
<dbReference type="Gene3D" id="4.10.1080.10">
    <property type="entry name" value="TSP type-3 repeat"/>
    <property type="match status" value="1"/>
</dbReference>
<feature type="region of interest" description="Disordered" evidence="5">
    <location>
        <begin position="1"/>
        <end position="37"/>
    </location>
</feature>
<evidence type="ECO:0000256" key="5">
    <source>
        <dbReference type="SAM" id="MobiDB-lite"/>
    </source>
</evidence>
<dbReference type="SUPFAM" id="SSF103647">
    <property type="entry name" value="TSP type-3 repeat"/>
    <property type="match status" value="1"/>
</dbReference>
<feature type="region of interest" description="Disordered" evidence="5">
    <location>
        <begin position="71"/>
        <end position="198"/>
    </location>
</feature>
<feature type="compositionally biased region" description="Basic and acidic residues" evidence="5">
    <location>
        <begin position="145"/>
        <end position="174"/>
    </location>
</feature>
<gene>
    <name evidence="7" type="ORF">A3B74_00340</name>
</gene>
<sequence>MPQSTPQNPDPLQTQRGKALKASELFPQTPGTEEPQKENRGIARKIIIIVSVIIFLGIIGVGGWFFTKQRSHNTSQSNQPTNTGTNQQIPSLSNIPEKTPAELNTAPSVINYQDTDTDNDGLSNEEEKNTNSDPADADTDNDGLSDYKEVKVYKTDPRNPDTDKDGYKDGEEVSRYYNPNGPGTLRDVNKALENTPQP</sequence>
<comment type="subcellular location">
    <subcellularLocation>
        <location evidence="1">Secreted</location>
    </subcellularLocation>
</comment>
<evidence type="ECO:0000256" key="3">
    <source>
        <dbReference type="ARBA" id="ARBA00022729"/>
    </source>
</evidence>
<evidence type="ECO:0000313" key="7">
    <source>
        <dbReference type="EMBL" id="OGY79285.1"/>
    </source>
</evidence>
<feature type="transmembrane region" description="Helical" evidence="6">
    <location>
        <begin position="46"/>
        <end position="66"/>
    </location>
</feature>
<dbReference type="STRING" id="1798540.A3B74_00340"/>
<keyword evidence="3" id="KW-0732">Signal</keyword>
<dbReference type="InterPro" id="IPR028974">
    <property type="entry name" value="TSP_type-3_rpt"/>
</dbReference>
<evidence type="ECO:0000256" key="4">
    <source>
        <dbReference type="ARBA" id="ARBA00022837"/>
    </source>
</evidence>
<keyword evidence="6" id="KW-0472">Membrane</keyword>
<dbReference type="Proteomes" id="UP000177165">
    <property type="component" value="Unassembled WGS sequence"/>
</dbReference>
<dbReference type="PANTHER" id="PTHR37467">
    <property type="entry name" value="EXPORTED CALCIUM-BINDING GLYCOPROTEIN-RELATED"/>
    <property type="match status" value="1"/>
</dbReference>
<comment type="caution">
    <text evidence="7">The sequence shown here is derived from an EMBL/GenBank/DDBJ whole genome shotgun (WGS) entry which is preliminary data.</text>
</comment>
<keyword evidence="6" id="KW-0812">Transmembrane</keyword>
<keyword evidence="4" id="KW-0106">Calcium</keyword>
<dbReference type="InterPro" id="IPR059100">
    <property type="entry name" value="TSP3_bac"/>
</dbReference>
<evidence type="ECO:0000256" key="6">
    <source>
        <dbReference type="SAM" id="Phobius"/>
    </source>
</evidence>
<dbReference type="Pfam" id="PF18884">
    <property type="entry name" value="TSP3_bac"/>
    <property type="match status" value="3"/>
</dbReference>
<protein>
    <submittedName>
        <fullName evidence="7">Uncharacterized protein</fullName>
    </submittedName>
</protein>
<feature type="compositionally biased region" description="Polar residues" evidence="5">
    <location>
        <begin position="72"/>
        <end position="96"/>
    </location>
</feature>
<accession>A0A1G2ARK9</accession>
<evidence type="ECO:0000256" key="2">
    <source>
        <dbReference type="ARBA" id="ARBA00022525"/>
    </source>
</evidence>
<keyword evidence="6" id="KW-1133">Transmembrane helix</keyword>
<feature type="compositionally biased region" description="Polar residues" evidence="5">
    <location>
        <begin position="1"/>
        <end position="16"/>
    </location>
</feature>
<dbReference type="InterPro" id="IPR053180">
    <property type="entry name" value="Ca-binding_acidic-repeat"/>
</dbReference>
<name>A0A1G2ARK9_9BACT</name>
<organism evidence="7 8">
    <name type="scientific">Candidatus Kerfeldbacteria bacterium RIFCSPHIGHO2_02_FULL_42_14</name>
    <dbReference type="NCBI Taxonomy" id="1798540"/>
    <lineage>
        <taxon>Bacteria</taxon>
        <taxon>Candidatus Kerfeldiibacteriota</taxon>
    </lineage>
</organism>
<evidence type="ECO:0000313" key="8">
    <source>
        <dbReference type="Proteomes" id="UP000177165"/>
    </source>
</evidence>
<dbReference type="PANTHER" id="PTHR37467:SF1">
    <property type="entry name" value="EXPORTED CALCIUM-BINDING GLYCOPROTEIN"/>
    <property type="match status" value="1"/>
</dbReference>
<keyword evidence="2" id="KW-0964">Secreted</keyword>
<feature type="compositionally biased region" description="Polar residues" evidence="5">
    <location>
        <begin position="105"/>
        <end position="114"/>
    </location>
</feature>
<reference evidence="7 8" key="1">
    <citation type="journal article" date="2016" name="Nat. Commun.">
        <title>Thousands of microbial genomes shed light on interconnected biogeochemical processes in an aquifer system.</title>
        <authorList>
            <person name="Anantharaman K."/>
            <person name="Brown C.T."/>
            <person name="Hug L.A."/>
            <person name="Sharon I."/>
            <person name="Castelle C.J."/>
            <person name="Probst A.J."/>
            <person name="Thomas B.C."/>
            <person name="Singh A."/>
            <person name="Wilkins M.J."/>
            <person name="Karaoz U."/>
            <person name="Brodie E.L."/>
            <person name="Williams K.H."/>
            <person name="Hubbard S.S."/>
            <person name="Banfield J.F."/>
        </authorList>
    </citation>
    <scope>NUCLEOTIDE SEQUENCE [LARGE SCALE GENOMIC DNA]</scope>
</reference>
<dbReference type="EMBL" id="MHKB01000009">
    <property type="protein sequence ID" value="OGY79285.1"/>
    <property type="molecule type" value="Genomic_DNA"/>
</dbReference>
<proteinExistence type="predicted"/>